<dbReference type="PATRIC" id="fig|453.4.peg.1518"/>
<dbReference type="RefSeq" id="WP_131753164.1">
    <property type="nucleotide sequence ID" value="NZ_CAAAHT010000017.1"/>
</dbReference>
<protein>
    <submittedName>
        <fullName evidence="1">Uncharacterized protein</fullName>
    </submittedName>
</protein>
<organism evidence="1 3">
    <name type="scientific">Legionella feeleii</name>
    <dbReference type="NCBI Taxonomy" id="453"/>
    <lineage>
        <taxon>Bacteria</taxon>
        <taxon>Pseudomonadati</taxon>
        <taxon>Pseudomonadota</taxon>
        <taxon>Gammaproteobacteria</taxon>
        <taxon>Legionellales</taxon>
        <taxon>Legionellaceae</taxon>
        <taxon>Legionella</taxon>
    </lineage>
</organism>
<keyword evidence="3" id="KW-1185">Reference proteome</keyword>
<dbReference type="EMBL" id="UASS01000015">
    <property type="protein sequence ID" value="SPX61081.1"/>
    <property type="molecule type" value="Genomic_DNA"/>
</dbReference>
<proteinExistence type="predicted"/>
<evidence type="ECO:0000313" key="3">
    <source>
        <dbReference type="Proteomes" id="UP000054698"/>
    </source>
</evidence>
<evidence type="ECO:0000313" key="1">
    <source>
        <dbReference type="EMBL" id="KTC99226.1"/>
    </source>
</evidence>
<reference evidence="1 3" key="1">
    <citation type="submission" date="2015-11" db="EMBL/GenBank/DDBJ databases">
        <title>Genomic analysis of 38 Legionella species identifies large and diverse effector repertoires.</title>
        <authorList>
            <person name="Burstein D."/>
            <person name="Amaro F."/>
            <person name="Zusman T."/>
            <person name="Lifshitz Z."/>
            <person name="Cohen O."/>
            <person name="Gilbert J.A."/>
            <person name="Pupko T."/>
            <person name="Shuman H.A."/>
            <person name="Segal G."/>
        </authorList>
    </citation>
    <scope>NUCLEOTIDE SEQUENCE [LARGE SCALE GENOMIC DNA]</scope>
    <source>
        <strain evidence="1 3">WO-44C</strain>
    </source>
</reference>
<evidence type="ECO:0000313" key="2">
    <source>
        <dbReference type="EMBL" id="SPX61081.1"/>
    </source>
</evidence>
<dbReference type="EMBL" id="LNYB01000051">
    <property type="protein sequence ID" value="KTC99226.1"/>
    <property type="molecule type" value="Genomic_DNA"/>
</dbReference>
<evidence type="ECO:0000313" key="4">
    <source>
        <dbReference type="Proteomes" id="UP000251942"/>
    </source>
</evidence>
<name>A0A0W0TV29_9GAMM</name>
<dbReference type="Proteomes" id="UP000251942">
    <property type="component" value="Unassembled WGS sequence"/>
</dbReference>
<dbReference type="AlphaFoldDB" id="A0A0W0TV29"/>
<gene>
    <name evidence="1" type="ORF">Lfee_1392</name>
    <name evidence="2" type="ORF">NCTC12022_01819</name>
</gene>
<sequence>MKIDEGAFFCGFSVNVVNNYSCILIFQVNSAGLVGNVIEQMVCVDPSGRPGRDTQTVNNDVA</sequence>
<dbReference type="Proteomes" id="UP000054698">
    <property type="component" value="Unassembled WGS sequence"/>
</dbReference>
<accession>A0A0W0TV29</accession>
<reference evidence="2 4" key="2">
    <citation type="submission" date="2018-06" db="EMBL/GenBank/DDBJ databases">
        <authorList>
            <consortium name="Pathogen Informatics"/>
            <person name="Doyle S."/>
        </authorList>
    </citation>
    <scope>NUCLEOTIDE SEQUENCE [LARGE SCALE GENOMIC DNA]</scope>
    <source>
        <strain evidence="2 4">NCTC12022</strain>
    </source>
</reference>